<name>A0A7W7L6L9_STRNE</name>
<dbReference type="RefSeq" id="WP_184730141.1">
    <property type="nucleotide sequence ID" value="NZ_BMRW01000001.1"/>
</dbReference>
<evidence type="ECO:0000313" key="1">
    <source>
        <dbReference type="EMBL" id="MBB4884474.1"/>
    </source>
</evidence>
<sequence>MSRIIDSVVAVTPEKLTDDTHGEFGAMMPIQATPALVAFGVGFAGGAGAAWVTVQAYEAGAND</sequence>
<comment type="caution">
    <text evidence="1">The sequence shown here is derived from an EMBL/GenBank/DDBJ whole genome shotgun (WGS) entry which is preliminary data.</text>
</comment>
<accession>A0A7W7L6L9</accession>
<reference evidence="1 2" key="1">
    <citation type="submission" date="2020-08" db="EMBL/GenBank/DDBJ databases">
        <title>Genomic Encyclopedia of Type Strains, Phase III (KMG-III): the genomes of soil and plant-associated and newly described type strains.</title>
        <authorList>
            <person name="Whitman W."/>
        </authorList>
    </citation>
    <scope>NUCLEOTIDE SEQUENCE [LARGE SCALE GENOMIC DNA]</scope>
    <source>
        <strain evidence="1 2">CECT 3265</strain>
    </source>
</reference>
<keyword evidence="2" id="KW-1185">Reference proteome</keyword>
<evidence type="ECO:0000313" key="2">
    <source>
        <dbReference type="Proteomes" id="UP000556436"/>
    </source>
</evidence>
<dbReference type="AlphaFoldDB" id="A0A7W7L6L9"/>
<organism evidence="1 2">
    <name type="scientific">Streptomyces netropsis</name>
    <name type="common">Streptoverticillium netropsis</name>
    <dbReference type="NCBI Taxonomy" id="55404"/>
    <lineage>
        <taxon>Bacteria</taxon>
        <taxon>Bacillati</taxon>
        <taxon>Actinomycetota</taxon>
        <taxon>Actinomycetes</taxon>
        <taxon>Kitasatosporales</taxon>
        <taxon>Streptomycetaceae</taxon>
        <taxon>Streptomyces</taxon>
    </lineage>
</organism>
<dbReference type="EMBL" id="JACHJG010000001">
    <property type="protein sequence ID" value="MBB4884474.1"/>
    <property type="molecule type" value="Genomic_DNA"/>
</dbReference>
<dbReference type="Proteomes" id="UP000556436">
    <property type="component" value="Unassembled WGS sequence"/>
</dbReference>
<proteinExistence type="predicted"/>
<gene>
    <name evidence="1" type="ORF">FHS38_000483</name>
</gene>
<protein>
    <submittedName>
        <fullName evidence="1">Uncharacterized protein</fullName>
    </submittedName>
</protein>